<dbReference type="EMBL" id="UZAI01020032">
    <property type="protein sequence ID" value="VDP49271.1"/>
    <property type="molecule type" value="Genomic_DNA"/>
</dbReference>
<feature type="region of interest" description="Disordered" evidence="1">
    <location>
        <begin position="1"/>
        <end position="30"/>
    </location>
</feature>
<protein>
    <submittedName>
        <fullName evidence="2">Uncharacterized protein</fullName>
    </submittedName>
</protein>
<name>A0A183N6K4_9TREM</name>
<proteinExistence type="predicted"/>
<dbReference type="AlphaFoldDB" id="A0A183N6K4"/>
<evidence type="ECO:0000256" key="1">
    <source>
        <dbReference type="SAM" id="MobiDB-lite"/>
    </source>
</evidence>
<evidence type="ECO:0000313" key="2">
    <source>
        <dbReference type="EMBL" id="VDP49271.1"/>
    </source>
</evidence>
<feature type="compositionally biased region" description="Basic residues" evidence="1">
    <location>
        <begin position="21"/>
        <end position="30"/>
    </location>
</feature>
<accession>A0A183N6K4</accession>
<dbReference type="Proteomes" id="UP000277204">
    <property type="component" value="Unassembled WGS sequence"/>
</dbReference>
<organism evidence="2 3">
    <name type="scientific">Schistosoma margrebowiei</name>
    <dbReference type="NCBI Taxonomy" id="48269"/>
    <lineage>
        <taxon>Eukaryota</taxon>
        <taxon>Metazoa</taxon>
        <taxon>Spiralia</taxon>
        <taxon>Lophotrochozoa</taxon>
        <taxon>Platyhelminthes</taxon>
        <taxon>Trematoda</taxon>
        <taxon>Digenea</taxon>
        <taxon>Strigeidida</taxon>
        <taxon>Schistosomatoidea</taxon>
        <taxon>Schistosomatidae</taxon>
        <taxon>Schistosoma</taxon>
    </lineage>
</organism>
<evidence type="ECO:0000313" key="3">
    <source>
        <dbReference type="Proteomes" id="UP000277204"/>
    </source>
</evidence>
<gene>
    <name evidence="2" type="ORF">SMRZ_LOCUS23929</name>
</gene>
<sequence>MHSILYTATKAGENRQCSSSRPHHTQKKGKILKYNSESSSPITLDEEALIDVGTFTYLDRLFDEQRESDADAIVIIGNVIKKFLQLKNL</sequence>
<reference evidence="2 3" key="1">
    <citation type="submission" date="2018-11" db="EMBL/GenBank/DDBJ databases">
        <authorList>
            <consortium name="Pathogen Informatics"/>
        </authorList>
    </citation>
    <scope>NUCLEOTIDE SEQUENCE [LARGE SCALE GENOMIC DNA]</scope>
    <source>
        <strain evidence="2 3">Zambia</strain>
    </source>
</reference>
<keyword evidence="3" id="KW-1185">Reference proteome</keyword>